<name>A0ABR1GD75_AURAN</name>
<evidence type="ECO:0000313" key="3">
    <source>
        <dbReference type="Proteomes" id="UP001363151"/>
    </source>
</evidence>
<feature type="region of interest" description="Disordered" evidence="1">
    <location>
        <begin position="1"/>
        <end position="148"/>
    </location>
</feature>
<organism evidence="2 3">
    <name type="scientific">Aureococcus anophagefferens</name>
    <name type="common">Harmful bloom alga</name>
    <dbReference type="NCBI Taxonomy" id="44056"/>
    <lineage>
        <taxon>Eukaryota</taxon>
        <taxon>Sar</taxon>
        <taxon>Stramenopiles</taxon>
        <taxon>Ochrophyta</taxon>
        <taxon>Pelagophyceae</taxon>
        <taxon>Pelagomonadales</taxon>
        <taxon>Pelagomonadaceae</taxon>
        <taxon>Aureococcus</taxon>
    </lineage>
</organism>
<feature type="region of interest" description="Disordered" evidence="1">
    <location>
        <begin position="213"/>
        <end position="233"/>
    </location>
</feature>
<dbReference type="GO" id="GO:0051213">
    <property type="term" value="F:dioxygenase activity"/>
    <property type="evidence" value="ECO:0007669"/>
    <property type="project" value="UniProtKB-KW"/>
</dbReference>
<feature type="compositionally biased region" description="Low complexity" evidence="1">
    <location>
        <begin position="391"/>
        <end position="402"/>
    </location>
</feature>
<feature type="compositionally biased region" description="Pro residues" evidence="1">
    <location>
        <begin position="419"/>
        <end position="435"/>
    </location>
</feature>
<gene>
    <name evidence="2" type="ORF">SO694_00003453</name>
</gene>
<feature type="compositionally biased region" description="Pro residues" evidence="1">
    <location>
        <begin position="544"/>
        <end position="556"/>
    </location>
</feature>
<dbReference type="EMBL" id="JBBJCI010000033">
    <property type="protein sequence ID" value="KAK7253922.1"/>
    <property type="molecule type" value="Genomic_DNA"/>
</dbReference>
<reference evidence="2 3" key="1">
    <citation type="submission" date="2024-03" db="EMBL/GenBank/DDBJ databases">
        <title>Aureococcus anophagefferens CCMP1851 and Kratosvirus quantuckense: Draft genome of a second virus-susceptible host strain in the model system.</title>
        <authorList>
            <person name="Chase E."/>
            <person name="Truchon A.R."/>
            <person name="Schepens W."/>
            <person name="Wilhelm S.W."/>
        </authorList>
    </citation>
    <scope>NUCLEOTIDE SEQUENCE [LARGE SCALE GENOMIC DNA]</scope>
    <source>
        <strain evidence="2 3">CCMP1851</strain>
    </source>
</reference>
<proteinExistence type="predicted"/>
<feature type="compositionally biased region" description="Basic and acidic residues" evidence="1">
    <location>
        <begin position="558"/>
        <end position="582"/>
    </location>
</feature>
<feature type="compositionally biased region" description="Basic and acidic residues" evidence="1">
    <location>
        <begin position="80"/>
        <end position="130"/>
    </location>
</feature>
<feature type="compositionally biased region" description="Basic residues" evidence="1">
    <location>
        <begin position="690"/>
        <end position="700"/>
    </location>
</feature>
<feature type="region of interest" description="Disordered" evidence="1">
    <location>
        <begin position="542"/>
        <end position="590"/>
    </location>
</feature>
<protein>
    <submittedName>
        <fullName evidence="2">Phytanoyl-CoA dioxygenase</fullName>
    </submittedName>
</protein>
<keyword evidence="2" id="KW-0223">Dioxygenase</keyword>
<dbReference type="InterPro" id="IPR012340">
    <property type="entry name" value="NA-bd_OB-fold"/>
</dbReference>
<evidence type="ECO:0000313" key="2">
    <source>
        <dbReference type="EMBL" id="KAK7253922.1"/>
    </source>
</evidence>
<dbReference type="Gene3D" id="2.40.50.140">
    <property type="entry name" value="Nucleic acid-binding proteins"/>
    <property type="match status" value="1"/>
</dbReference>
<feature type="region of interest" description="Disordered" evidence="1">
    <location>
        <begin position="651"/>
        <end position="744"/>
    </location>
</feature>
<sequence length="744" mass="76620">MANGDSAKTDDGAAAKGAEPKKEPEASKWGDDEEEETAPLKSENGSAGAMKKTGSWAAIAKTGAPEEDEAAPPPPPVERTPSDKTKSPRDKGGKGERGPGRGKDAKGDGRGTPRAKGEGRGRARADDGKLLSEQPGSANRRTRGTGTGERHAGTVVYICASYGFIRMDTSDGAKEEDVFMHLVDVDFAPTIKERVTFELARFRERNKAVEVRQCEPGAKRSPPAKAKASVEDPAKEWPKAERLALAADLVAWLEGGAPPGALEAPGELLLASDDVARFFDAHAGHAAAVTRSTLAPSLAVKRAIREQGVAGVAGRVLELAPVPNGCNAGIVKVGTRRARGATATSQRTAQAGEPARRARRRRARAAGVGVAARRRRRRGRQLLGVPRRRAAAGAAAAPAAGAEESKADGGGGGAAPAADDPPPLEDAPAPAPAPAAAPAEEAEEAPAEEGGGGRRRSQRAAAMGAWARMRADGGPVVAPRRERAAGWMQATGRKELAAGDLPLFARRAPTTRADLAEACGASAGALEYVGGDVVCRLKAGTYAKPPPAPPAAPPLRPAADDGKAEAEEASAPRERKPPREPRTGPAADKFIVRRLRTMFLGGLRWDEGKGPATDAELGGGRDRQLAYAEFADDATMQAALDACAHAAQRLRRPLGRRQGAPAGDDARPPAARAPKRAPPATRARAAPRATARHARGARAARRGDKPGDKPADAAAASETKPGGAADAAAAAAPAADAAPQTTKA</sequence>
<accession>A0ABR1GD75</accession>
<comment type="caution">
    <text evidence="2">The sequence shown here is derived from an EMBL/GenBank/DDBJ whole genome shotgun (WGS) entry which is preliminary data.</text>
</comment>
<keyword evidence="2" id="KW-0560">Oxidoreductase</keyword>
<feature type="compositionally biased region" description="Basic and acidic residues" evidence="1">
    <location>
        <begin position="701"/>
        <end position="711"/>
    </location>
</feature>
<feature type="compositionally biased region" description="Basic residues" evidence="1">
    <location>
        <begin position="372"/>
        <end position="390"/>
    </location>
</feature>
<feature type="compositionally biased region" description="Basic and acidic residues" evidence="1">
    <location>
        <begin position="7"/>
        <end position="30"/>
    </location>
</feature>
<feature type="compositionally biased region" description="Low complexity" evidence="1">
    <location>
        <begin position="656"/>
        <end position="689"/>
    </location>
</feature>
<keyword evidence="3" id="KW-1185">Reference proteome</keyword>
<dbReference type="Proteomes" id="UP001363151">
    <property type="component" value="Unassembled WGS sequence"/>
</dbReference>
<evidence type="ECO:0000256" key="1">
    <source>
        <dbReference type="SAM" id="MobiDB-lite"/>
    </source>
</evidence>
<feature type="region of interest" description="Disordered" evidence="1">
    <location>
        <begin position="336"/>
        <end position="463"/>
    </location>
</feature>
<feature type="compositionally biased region" description="Low complexity" evidence="1">
    <location>
        <begin position="724"/>
        <end position="744"/>
    </location>
</feature>